<sequence>MSGKTIKGGKSHGVFRARVLPLMGCALLGMVAAPALGSALTGGFVSAPVSLSARGGIGSFTPASVDPKLVSELTAQIQGRVPGHGRLFRFTPAGMDNRPDRAVTVAVRVGELGAENLVVRPVLGAGASAPGAAPVRIAPMVYNLGLARGYQSFAAAPGASRESARFEIQRLEMPDLRAIGSKDSFTGSAGSMPSRLAPRIELDTRDRVGHAPRTFEGQNDYQVDLGGSYRLTRNLDVTAGVRYSPERDRLRPLTDGKKDSQAVYVGTQFRF</sequence>
<protein>
    <recommendedName>
        <fullName evidence="3">Porin domain-containing protein</fullName>
    </recommendedName>
</protein>
<proteinExistence type="predicted"/>
<name>A0A512AIZ0_9SPHN</name>
<evidence type="ECO:0000313" key="1">
    <source>
        <dbReference type="EMBL" id="GEN99656.1"/>
    </source>
</evidence>
<dbReference type="Proteomes" id="UP000321464">
    <property type="component" value="Unassembled WGS sequence"/>
</dbReference>
<dbReference type="AlphaFoldDB" id="A0A512AIZ0"/>
<evidence type="ECO:0008006" key="3">
    <source>
        <dbReference type="Google" id="ProtNLM"/>
    </source>
</evidence>
<comment type="caution">
    <text evidence="1">The sequence shown here is derived from an EMBL/GenBank/DDBJ whole genome shotgun (WGS) entry which is preliminary data.</text>
</comment>
<evidence type="ECO:0000313" key="2">
    <source>
        <dbReference type="Proteomes" id="UP000321464"/>
    </source>
</evidence>
<reference evidence="1 2" key="1">
    <citation type="submission" date="2019-07" db="EMBL/GenBank/DDBJ databases">
        <title>Whole genome shotgun sequence of Novosphingobium sediminis NBRC 106119.</title>
        <authorList>
            <person name="Hosoyama A."/>
            <person name="Uohara A."/>
            <person name="Ohji S."/>
            <person name="Ichikawa N."/>
        </authorList>
    </citation>
    <scope>NUCLEOTIDE SEQUENCE [LARGE SCALE GENOMIC DNA]</scope>
    <source>
        <strain evidence="1 2">NBRC 106119</strain>
    </source>
</reference>
<dbReference type="EMBL" id="BJYR01000010">
    <property type="protein sequence ID" value="GEN99656.1"/>
    <property type="molecule type" value="Genomic_DNA"/>
</dbReference>
<dbReference type="RefSeq" id="WP_246135087.1">
    <property type="nucleotide sequence ID" value="NZ_BJYR01000010.1"/>
</dbReference>
<gene>
    <name evidence="1" type="ORF">NSE01_14890</name>
</gene>
<organism evidence="1 2">
    <name type="scientific">Novosphingobium sediminis</name>
    <dbReference type="NCBI Taxonomy" id="707214"/>
    <lineage>
        <taxon>Bacteria</taxon>
        <taxon>Pseudomonadati</taxon>
        <taxon>Pseudomonadota</taxon>
        <taxon>Alphaproteobacteria</taxon>
        <taxon>Sphingomonadales</taxon>
        <taxon>Sphingomonadaceae</taxon>
        <taxon>Novosphingobium</taxon>
    </lineage>
</organism>
<keyword evidence="2" id="KW-1185">Reference proteome</keyword>
<accession>A0A512AIZ0</accession>